<feature type="non-terminal residue" evidence="5">
    <location>
        <position position="1"/>
    </location>
</feature>
<gene>
    <name evidence="5" type="ORF">FWILDA_LOCUS10024</name>
</gene>
<dbReference type="AlphaFoldDB" id="A0A9W4WRP2"/>
<protein>
    <submittedName>
        <fullName evidence="5">737_t:CDS:1</fullName>
    </submittedName>
</protein>
<dbReference type="Gene3D" id="3.90.1410.10">
    <property type="entry name" value="set domain protein methyltransferase, domain 1"/>
    <property type="match status" value="1"/>
</dbReference>
<keyword evidence="3" id="KW-0949">S-adenosyl-L-methionine</keyword>
<dbReference type="InterPro" id="IPR015353">
    <property type="entry name" value="Rubisco_LSMT_subst-bd"/>
</dbReference>
<dbReference type="InterPro" id="IPR044430">
    <property type="entry name" value="SETD6_SET"/>
</dbReference>
<keyword evidence="6" id="KW-1185">Reference proteome</keyword>
<evidence type="ECO:0000256" key="1">
    <source>
        <dbReference type="ARBA" id="ARBA00022603"/>
    </source>
</evidence>
<reference evidence="5" key="1">
    <citation type="submission" date="2022-08" db="EMBL/GenBank/DDBJ databases">
        <authorList>
            <person name="Kallberg Y."/>
            <person name="Tangrot J."/>
            <person name="Rosling A."/>
        </authorList>
    </citation>
    <scope>NUCLEOTIDE SEQUENCE</scope>
    <source>
        <strain evidence="5">Wild A</strain>
    </source>
</reference>
<dbReference type="SUPFAM" id="SSF81822">
    <property type="entry name" value="RuBisCo LSMT C-terminal, substrate-binding domain"/>
    <property type="match status" value="1"/>
</dbReference>
<dbReference type="Proteomes" id="UP001153678">
    <property type="component" value="Unassembled WGS sequence"/>
</dbReference>
<dbReference type="PROSITE" id="PS50280">
    <property type="entry name" value="SET"/>
    <property type="match status" value="1"/>
</dbReference>
<dbReference type="Pfam" id="PF00856">
    <property type="entry name" value="SET"/>
    <property type="match status" value="1"/>
</dbReference>
<dbReference type="SUPFAM" id="SSF82199">
    <property type="entry name" value="SET domain"/>
    <property type="match status" value="1"/>
</dbReference>
<dbReference type="InterPro" id="IPR036464">
    <property type="entry name" value="Rubisco_LSMT_subst-bd_sf"/>
</dbReference>
<dbReference type="Gene3D" id="3.90.1420.10">
    <property type="entry name" value="Rubisco LSMT, substrate-binding domain"/>
    <property type="match status" value="1"/>
</dbReference>
<accession>A0A9W4WRP2</accession>
<organism evidence="5 6">
    <name type="scientific">Funneliformis geosporum</name>
    <dbReference type="NCBI Taxonomy" id="1117311"/>
    <lineage>
        <taxon>Eukaryota</taxon>
        <taxon>Fungi</taxon>
        <taxon>Fungi incertae sedis</taxon>
        <taxon>Mucoromycota</taxon>
        <taxon>Glomeromycotina</taxon>
        <taxon>Glomeromycetes</taxon>
        <taxon>Glomerales</taxon>
        <taxon>Glomeraceae</taxon>
        <taxon>Funneliformis</taxon>
    </lineage>
</organism>
<evidence type="ECO:0000259" key="4">
    <source>
        <dbReference type="PROSITE" id="PS50280"/>
    </source>
</evidence>
<keyword evidence="2" id="KW-0808">Transferase</keyword>
<dbReference type="CDD" id="cd19178">
    <property type="entry name" value="SET_SETD6"/>
    <property type="match status" value="1"/>
</dbReference>
<dbReference type="GO" id="GO:0016279">
    <property type="term" value="F:protein-lysine N-methyltransferase activity"/>
    <property type="evidence" value="ECO:0007669"/>
    <property type="project" value="InterPro"/>
</dbReference>
<name>A0A9W4WRP2_9GLOM</name>
<evidence type="ECO:0000256" key="3">
    <source>
        <dbReference type="ARBA" id="ARBA00022691"/>
    </source>
</evidence>
<evidence type="ECO:0000313" key="5">
    <source>
        <dbReference type="EMBL" id="CAI2181316.1"/>
    </source>
</evidence>
<dbReference type="Pfam" id="PF09273">
    <property type="entry name" value="Rubis-subs-bind"/>
    <property type="match status" value="1"/>
</dbReference>
<evidence type="ECO:0000313" key="6">
    <source>
        <dbReference type="Proteomes" id="UP001153678"/>
    </source>
</evidence>
<proteinExistence type="predicted"/>
<comment type="caution">
    <text evidence="5">The sequence shown here is derived from an EMBL/GenBank/DDBJ whole genome shotgun (WGS) entry which is preliminary data.</text>
</comment>
<keyword evidence="1" id="KW-0489">Methyltransferase</keyword>
<sequence length="393" mass="45739">MNEILNFGEINQKFIDWFCSNGGRISPKIAFNDYSSENAGRGVVAVDDIQPFEVLFSIPHSIVLSEKTSSLKDLISSDEFEKLDKVNSWFPLILCMMYESQMEDSLWKPYFDILPREFDTPMFWNEEELAELEGTNVIDKIGKIEAESQFNEHLLPIIQSNPSIFDSNKHNLELFHCMGSLVMANAFQNKIKKDAEENNDDKVDEEKITMMPMADMLNHKTGFNNARLYHENELLEMTAIKKITKGEQIYNTYGELCSADLLRKYGFVDENNIHDIVELNGQFVIEMLLEEDILNDILILDTTKEIPPELIIIAKIMRMDKAQFKTFRKTNHFPEPKMNLDIKTPLIQLFEKRLIMYKTSIKDDEEILKSNQFSLKLKYTIIMRLSEKRILQG</sequence>
<dbReference type="EMBL" id="CAMKVN010002486">
    <property type="protein sequence ID" value="CAI2181316.1"/>
    <property type="molecule type" value="Genomic_DNA"/>
</dbReference>
<dbReference type="InterPro" id="IPR001214">
    <property type="entry name" value="SET_dom"/>
</dbReference>
<dbReference type="InterPro" id="IPR046341">
    <property type="entry name" value="SET_dom_sf"/>
</dbReference>
<dbReference type="GO" id="GO:0005634">
    <property type="term" value="C:nucleus"/>
    <property type="evidence" value="ECO:0007669"/>
    <property type="project" value="TreeGrafter"/>
</dbReference>
<dbReference type="GO" id="GO:0032259">
    <property type="term" value="P:methylation"/>
    <property type="evidence" value="ECO:0007669"/>
    <property type="project" value="UniProtKB-KW"/>
</dbReference>
<dbReference type="OrthoDB" id="341421at2759"/>
<dbReference type="InterPro" id="IPR050600">
    <property type="entry name" value="SETD3_SETD6_MTase"/>
</dbReference>
<dbReference type="FunFam" id="3.90.1410.10:FF:000007">
    <property type="entry name" value="Ribosomal lysine N-methyltransferase 4"/>
    <property type="match status" value="1"/>
</dbReference>
<feature type="domain" description="SET" evidence="4">
    <location>
        <begin position="27"/>
        <end position="254"/>
    </location>
</feature>
<dbReference type="PANTHER" id="PTHR13271:SF34">
    <property type="entry name" value="N-LYSINE METHYLTRANSFERASE SETD6"/>
    <property type="match status" value="1"/>
</dbReference>
<dbReference type="PANTHER" id="PTHR13271">
    <property type="entry name" value="UNCHARACTERIZED PUTATIVE METHYLTRANSFERASE"/>
    <property type="match status" value="1"/>
</dbReference>
<evidence type="ECO:0000256" key="2">
    <source>
        <dbReference type="ARBA" id="ARBA00022679"/>
    </source>
</evidence>